<accession>A0A5V0CQ94</accession>
<name>A0A5V0CQ94_SALET</name>
<dbReference type="EMBL" id="AAGVXM010000045">
    <property type="protein sequence ID" value="EBS5717065.1"/>
    <property type="molecule type" value="Genomic_DNA"/>
</dbReference>
<evidence type="ECO:0000313" key="2">
    <source>
        <dbReference type="EMBL" id="EBS5717065.1"/>
    </source>
</evidence>
<comment type="caution">
    <text evidence="2">The sequence shown here is derived from an EMBL/GenBank/DDBJ whole genome shotgun (WGS) entry which is preliminary data.</text>
</comment>
<proteinExistence type="predicted"/>
<protein>
    <recommendedName>
        <fullName evidence="3">Adhesin</fullName>
    </recommendedName>
</protein>
<dbReference type="AlphaFoldDB" id="A0A5V0CQ94"/>
<sequence length="140" mass="15435">MKLKFIPIFLFIVTLQAAHSSGIGSTPPPQGKVIYTMNCTFVDDTGKAIGKSQKYILRKGGDGREQMEITSQENAHVPPPIYIQKTSGAYTNGGFKTFYWNNTVRMTVIRGDKTTVEIEFINSPAISIAKATCDNPVYLP</sequence>
<reference evidence="2" key="1">
    <citation type="submission" date="2018-07" db="EMBL/GenBank/DDBJ databases">
        <authorList>
            <person name="Ashton P.M."/>
            <person name="Dallman T."/>
            <person name="Nair S."/>
            <person name="De Pinna E."/>
            <person name="Peters T."/>
            <person name="Grant K."/>
        </authorList>
    </citation>
    <scope>NUCLEOTIDE SEQUENCE</scope>
    <source>
        <strain evidence="2">414606</strain>
    </source>
</reference>
<feature type="signal peptide" evidence="1">
    <location>
        <begin position="1"/>
        <end position="17"/>
    </location>
</feature>
<dbReference type="RefSeq" id="WP_077565271.1">
    <property type="nucleotide sequence ID" value="NZ_JAKOCB010000019.1"/>
</dbReference>
<evidence type="ECO:0008006" key="3">
    <source>
        <dbReference type="Google" id="ProtNLM"/>
    </source>
</evidence>
<feature type="chain" id="PRO_5030140087" description="Adhesin" evidence="1">
    <location>
        <begin position="18"/>
        <end position="140"/>
    </location>
</feature>
<organism evidence="2">
    <name type="scientific">Salmonella enterica subsp. enterica serovar Kentucky</name>
    <dbReference type="NCBI Taxonomy" id="192955"/>
    <lineage>
        <taxon>Bacteria</taxon>
        <taxon>Pseudomonadati</taxon>
        <taxon>Pseudomonadota</taxon>
        <taxon>Gammaproteobacteria</taxon>
        <taxon>Enterobacterales</taxon>
        <taxon>Enterobacteriaceae</taxon>
        <taxon>Salmonella</taxon>
    </lineage>
</organism>
<evidence type="ECO:0000256" key="1">
    <source>
        <dbReference type="SAM" id="SignalP"/>
    </source>
</evidence>
<gene>
    <name evidence="2" type="ORF">DUV67_24645</name>
</gene>
<keyword evidence="1" id="KW-0732">Signal</keyword>